<reference evidence="4 5" key="1">
    <citation type="submission" date="2009-07" db="EMBL/GenBank/DDBJ databases">
        <authorList>
            <person name="Madupu R."/>
            <person name="Durkin A.S."/>
            <person name="Torralba M."/>
            <person name="Methe B."/>
            <person name="Sutton G.G."/>
            <person name="Strausberg R.L."/>
            <person name="Nelson K.E."/>
        </authorList>
    </citation>
    <scope>NUCLEOTIDE SEQUENCE [LARGE SCALE GENOMIC DNA]</scope>
    <source>
        <strain evidence="4 5">SK82</strain>
    </source>
</reference>
<evidence type="ECO:0000256" key="2">
    <source>
        <dbReference type="PROSITE-ProRule" id="PRU00335"/>
    </source>
</evidence>
<dbReference type="EMBL" id="ACVR01000020">
    <property type="protein sequence ID" value="EET83204.1"/>
    <property type="molecule type" value="Genomic_DNA"/>
</dbReference>
<dbReference type="PANTHER" id="PTHR30055">
    <property type="entry name" value="HTH-TYPE TRANSCRIPTIONAL REGULATOR RUTR"/>
    <property type="match status" value="1"/>
</dbReference>
<dbReference type="Proteomes" id="UP000018419">
    <property type="component" value="Unassembled WGS sequence"/>
</dbReference>
<dbReference type="SUPFAM" id="SSF48498">
    <property type="entry name" value="Tetracyclin repressor-like, C-terminal domain"/>
    <property type="match status" value="1"/>
</dbReference>
<dbReference type="InterPro" id="IPR009057">
    <property type="entry name" value="Homeodomain-like_sf"/>
</dbReference>
<feature type="DNA-binding region" description="H-T-H motif" evidence="2">
    <location>
        <begin position="37"/>
        <end position="56"/>
    </location>
</feature>
<keyword evidence="1 2" id="KW-0238">DNA-binding</keyword>
<evidence type="ECO:0000313" key="4">
    <source>
        <dbReference type="EMBL" id="EET83204.1"/>
    </source>
</evidence>
<evidence type="ECO:0000259" key="3">
    <source>
        <dbReference type="PROSITE" id="PS50977"/>
    </source>
</evidence>
<dbReference type="SUPFAM" id="SSF46689">
    <property type="entry name" value="Homeodomain-like"/>
    <property type="match status" value="1"/>
</dbReference>
<evidence type="ECO:0000313" key="5">
    <source>
        <dbReference type="Proteomes" id="UP000018419"/>
    </source>
</evidence>
<keyword evidence="5" id="KW-1185">Reference proteome</keyword>
<sequence length="210" mass="23617">MNYKRSSLMEERMAQNRLAILQATRDLTARGGFKDAQINAIAELAGISSGLVYRYFNSKNQLLVEVLTDAAMQEIRILESIYREDLPPKEKLFKAVTAFVKRALTGPQLAYSLIFEPVDVAIEIERVRVKQLIKNAIIDILKEGQESGDFSFDDVNTAALCIVGAMTFAVVEPIDPARRKKFDKQDFVRYVAEFCLQAVVRAPQPVQGEN</sequence>
<feature type="domain" description="HTH tetR-type" evidence="3">
    <location>
        <begin position="14"/>
        <end position="74"/>
    </location>
</feature>
<dbReference type="Pfam" id="PF00440">
    <property type="entry name" value="TetR_N"/>
    <property type="match status" value="1"/>
</dbReference>
<dbReference type="PROSITE" id="PS50977">
    <property type="entry name" value="HTH_TETR_2"/>
    <property type="match status" value="1"/>
</dbReference>
<evidence type="ECO:0000256" key="1">
    <source>
        <dbReference type="ARBA" id="ARBA00023125"/>
    </source>
</evidence>
<dbReference type="InterPro" id="IPR036271">
    <property type="entry name" value="Tet_transcr_reg_TetR-rel_C_sf"/>
</dbReference>
<name>A0ABP2GP73_ACIRA</name>
<comment type="caution">
    <text evidence="4">The sequence shown here is derived from an EMBL/GenBank/DDBJ whole genome shotgun (WGS) entry which is preliminary data.</text>
</comment>
<gene>
    <name evidence="4" type="ORF">ACIRA0001_0903</name>
</gene>
<dbReference type="InterPro" id="IPR050109">
    <property type="entry name" value="HTH-type_TetR-like_transc_reg"/>
</dbReference>
<proteinExistence type="predicted"/>
<dbReference type="RefSeq" id="WP_005404936.1">
    <property type="nucleotide sequence ID" value="NZ_ACVR01000020.1"/>
</dbReference>
<dbReference type="InterPro" id="IPR001647">
    <property type="entry name" value="HTH_TetR"/>
</dbReference>
<dbReference type="PANTHER" id="PTHR30055:SF226">
    <property type="entry name" value="HTH-TYPE TRANSCRIPTIONAL REGULATOR PKSA"/>
    <property type="match status" value="1"/>
</dbReference>
<dbReference type="PRINTS" id="PR00455">
    <property type="entry name" value="HTHTETR"/>
</dbReference>
<dbReference type="Gene3D" id="1.10.357.10">
    <property type="entry name" value="Tetracycline Repressor, domain 2"/>
    <property type="match status" value="1"/>
</dbReference>
<dbReference type="GeneID" id="56305037"/>
<accession>A0ABP2GP73</accession>
<protein>
    <submittedName>
        <fullName evidence="4">Transcriptional regulator, TetR family</fullName>
    </submittedName>
</protein>
<organism evidence="4 5">
    <name type="scientific">Acinetobacter radioresistens SK82</name>
    <dbReference type="NCBI Taxonomy" id="596318"/>
    <lineage>
        <taxon>Bacteria</taxon>
        <taxon>Pseudomonadati</taxon>
        <taxon>Pseudomonadota</taxon>
        <taxon>Gammaproteobacteria</taxon>
        <taxon>Moraxellales</taxon>
        <taxon>Moraxellaceae</taxon>
        <taxon>Acinetobacter</taxon>
    </lineage>
</organism>